<sequence length="212" mass="23499">MLTLFSILMCGFQEIKFPVEISGNTGEFIAIRGECTGKSIRYYAIDSGISVFPASLLSDPKATVVTSTNPGKYRILAYTCFNDVPSEPVVVTVFIGQKRLESDFSKEMQVIWNGTKEEGKEANKQKLVSLYKKISEICLDQEFMTVSQLFQAAVKEANASIPSDCLSSLRDRVAQEVKLVLTSDPDKVITGTMRVDASQVYKKASQILEELK</sequence>
<evidence type="ECO:0000313" key="1">
    <source>
        <dbReference type="EMBL" id="CAB4161088.1"/>
    </source>
</evidence>
<accession>A0A6J5NVD2</accession>
<organism evidence="1">
    <name type="scientific">uncultured Caudovirales phage</name>
    <dbReference type="NCBI Taxonomy" id="2100421"/>
    <lineage>
        <taxon>Viruses</taxon>
        <taxon>Duplodnaviria</taxon>
        <taxon>Heunggongvirae</taxon>
        <taxon>Uroviricota</taxon>
        <taxon>Caudoviricetes</taxon>
        <taxon>Peduoviridae</taxon>
        <taxon>Maltschvirus</taxon>
        <taxon>Maltschvirus maltsch</taxon>
    </lineage>
</organism>
<protein>
    <submittedName>
        <fullName evidence="1">Uncharacterized protein</fullName>
    </submittedName>
</protein>
<gene>
    <name evidence="1" type="ORF">UFOVP731_31</name>
</gene>
<proteinExistence type="predicted"/>
<name>A0A6J5NVD2_9CAUD</name>
<reference evidence="1" key="1">
    <citation type="submission" date="2020-04" db="EMBL/GenBank/DDBJ databases">
        <authorList>
            <person name="Chiriac C."/>
            <person name="Salcher M."/>
            <person name="Ghai R."/>
            <person name="Kavagutti S V."/>
        </authorList>
    </citation>
    <scope>NUCLEOTIDE SEQUENCE</scope>
</reference>
<dbReference type="EMBL" id="LR796705">
    <property type="protein sequence ID" value="CAB4161088.1"/>
    <property type="molecule type" value="Genomic_DNA"/>
</dbReference>